<dbReference type="OrthoDB" id="1682566at2759"/>
<name>A0A6G1ESN7_9ORYZ</name>
<comment type="caution">
    <text evidence="1">The sequence shown here is derived from an EMBL/GenBank/DDBJ whole genome shotgun (WGS) entry which is preliminary data.</text>
</comment>
<accession>A0A6G1ESN7</accession>
<organism evidence="1 2">
    <name type="scientific">Oryza meyeriana var. granulata</name>
    <dbReference type="NCBI Taxonomy" id="110450"/>
    <lineage>
        <taxon>Eukaryota</taxon>
        <taxon>Viridiplantae</taxon>
        <taxon>Streptophyta</taxon>
        <taxon>Embryophyta</taxon>
        <taxon>Tracheophyta</taxon>
        <taxon>Spermatophyta</taxon>
        <taxon>Magnoliopsida</taxon>
        <taxon>Liliopsida</taxon>
        <taxon>Poales</taxon>
        <taxon>Poaceae</taxon>
        <taxon>BOP clade</taxon>
        <taxon>Oryzoideae</taxon>
        <taxon>Oryzeae</taxon>
        <taxon>Oryzinae</taxon>
        <taxon>Oryza</taxon>
        <taxon>Oryza meyeriana</taxon>
    </lineage>
</organism>
<proteinExistence type="predicted"/>
<sequence length="102" mass="11217">MDRKYHITNTTIFDNAIAARHGDGVGAPPESVPCSESLPSNGSEWVELLVNEMASSSNMDGAKSRASRVLEAFEKAVVSRVNAHGPHDFQKRYSIQQQDFIL</sequence>
<gene>
    <name evidence="1" type="ORF">E2562_034578</name>
</gene>
<evidence type="ECO:0000313" key="1">
    <source>
        <dbReference type="EMBL" id="KAF0927609.1"/>
    </source>
</evidence>
<dbReference type="EMBL" id="SPHZ02000003">
    <property type="protein sequence ID" value="KAF0927609.1"/>
    <property type="molecule type" value="Genomic_DNA"/>
</dbReference>
<dbReference type="PANTHER" id="PTHR31245">
    <property type="entry name" value="UBIQUITIN SYSTEM COMPONENT CUE PROTEIN"/>
    <property type="match status" value="1"/>
</dbReference>
<dbReference type="Proteomes" id="UP000479710">
    <property type="component" value="Unassembled WGS sequence"/>
</dbReference>
<keyword evidence="2" id="KW-1185">Reference proteome</keyword>
<dbReference type="AlphaFoldDB" id="A0A6G1ESN7"/>
<dbReference type="PANTHER" id="PTHR31245:SF3">
    <property type="entry name" value="OS08G0313600 PROTEIN"/>
    <property type="match status" value="1"/>
</dbReference>
<reference evidence="1 2" key="1">
    <citation type="submission" date="2019-11" db="EMBL/GenBank/DDBJ databases">
        <title>Whole genome sequence of Oryza granulata.</title>
        <authorList>
            <person name="Li W."/>
        </authorList>
    </citation>
    <scope>NUCLEOTIDE SEQUENCE [LARGE SCALE GENOMIC DNA]</scope>
    <source>
        <strain evidence="2">cv. Menghai</strain>
        <tissue evidence="1">Leaf</tissue>
    </source>
</reference>
<evidence type="ECO:0000313" key="2">
    <source>
        <dbReference type="Proteomes" id="UP000479710"/>
    </source>
</evidence>
<protein>
    <submittedName>
        <fullName evidence="1">Uncharacterized protein</fullName>
    </submittedName>
</protein>